<dbReference type="AlphaFoldDB" id="A0A7U2F2B9"/>
<evidence type="ECO:0000313" key="2">
    <source>
        <dbReference type="Proteomes" id="UP000663193"/>
    </source>
</evidence>
<keyword evidence="2" id="KW-1185">Reference proteome</keyword>
<dbReference type="KEGG" id="pno:SNOG_08866"/>
<dbReference type="Proteomes" id="UP000663193">
    <property type="component" value="Chromosome 7"/>
</dbReference>
<protein>
    <submittedName>
        <fullName evidence="1">Uncharacterized protein</fullName>
    </submittedName>
</protein>
<proteinExistence type="predicted"/>
<organism evidence="1 2">
    <name type="scientific">Phaeosphaeria nodorum (strain SN15 / ATCC MYA-4574 / FGSC 10173)</name>
    <name type="common">Glume blotch fungus</name>
    <name type="synonym">Parastagonospora nodorum</name>
    <dbReference type="NCBI Taxonomy" id="321614"/>
    <lineage>
        <taxon>Eukaryota</taxon>
        <taxon>Fungi</taxon>
        <taxon>Dikarya</taxon>
        <taxon>Ascomycota</taxon>
        <taxon>Pezizomycotina</taxon>
        <taxon>Dothideomycetes</taxon>
        <taxon>Pleosporomycetidae</taxon>
        <taxon>Pleosporales</taxon>
        <taxon>Pleosporineae</taxon>
        <taxon>Phaeosphaeriaceae</taxon>
        <taxon>Parastagonospora</taxon>
    </lineage>
</organism>
<dbReference type="EMBL" id="CP069029">
    <property type="protein sequence ID" value="QRC97352.1"/>
    <property type="molecule type" value="Genomic_DNA"/>
</dbReference>
<evidence type="ECO:0000313" key="1">
    <source>
        <dbReference type="EMBL" id="QRC97352.1"/>
    </source>
</evidence>
<gene>
    <name evidence="1" type="ORF">JI435_434810</name>
</gene>
<reference evidence="2" key="1">
    <citation type="journal article" date="2021" name="BMC Genomics">
        <title>Chromosome-level genome assembly and manually-curated proteome of model necrotroph Parastagonospora nodorum Sn15 reveals a genome-wide trove of candidate effector homologs, and redundancy of virulence-related functions within an accessory chromosome.</title>
        <authorList>
            <person name="Bertazzoni S."/>
            <person name="Jones D.A.B."/>
            <person name="Phan H.T."/>
            <person name="Tan K.-C."/>
            <person name="Hane J.K."/>
        </authorList>
    </citation>
    <scope>NUCLEOTIDE SEQUENCE [LARGE SCALE GENOMIC DNA]</scope>
    <source>
        <strain evidence="2">SN15 / ATCC MYA-4574 / FGSC 10173)</strain>
    </source>
</reference>
<name>A0A7U2F2B9_PHANO</name>
<sequence>MANRLINPITGTPVISYNEAALFFMATRIHYSMKADNKLYAEIKQACEKARQAITAAGPAGPPPLDELVDEWMFKLDVEKAVMEQEKAKQEAAEA</sequence>
<accession>A0A7U2F2B9</accession>
<dbReference type="RefSeq" id="XP_001799170.1">
    <property type="nucleotide sequence ID" value="XM_001799118.1"/>
</dbReference>
<dbReference type="VEuPathDB" id="FungiDB:JI435_434810"/>